<comment type="caution">
    <text evidence="2">The sequence shown here is derived from an EMBL/GenBank/DDBJ whole genome shotgun (WGS) entry which is preliminary data.</text>
</comment>
<reference evidence="2 3" key="1">
    <citation type="submission" date="2019-03" db="EMBL/GenBank/DDBJ databases">
        <title>Genomic Encyclopedia of Type Strains, Phase III (KMG-III): the genomes of soil and plant-associated and newly described type strains.</title>
        <authorList>
            <person name="Whitman W."/>
        </authorList>
    </citation>
    <scope>NUCLEOTIDE SEQUENCE [LARGE SCALE GENOMIC DNA]</scope>
    <source>
        <strain evidence="2 3">VKM Ac-2527</strain>
    </source>
</reference>
<dbReference type="RefSeq" id="WP_238166035.1">
    <property type="nucleotide sequence ID" value="NZ_SNWQ01000024.1"/>
</dbReference>
<evidence type="ECO:0000256" key="1">
    <source>
        <dbReference type="SAM" id="Phobius"/>
    </source>
</evidence>
<organism evidence="2 3">
    <name type="scientific">Kribbella caucasensis</name>
    <dbReference type="NCBI Taxonomy" id="2512215"/>
    <lineage>
        <taxon>Bacteria</taxon>
        <taxon>Bacillati</taxon>
        <taxon>Actinomycetota</taxon>
        <taxon>Actinomycetes</taxon>
        <taxon>Propionibacteriales</taxon>
        <taxon>Kribbellaceae</taxon>
        <taxon>Kribbella</taxon>
    </lineage>
</organism>
<dbReference type="EMBL" id="SNWQ01000024">
    <property type="protein sequence ID" value="TDO35154.1"/>
    <property type="molecule type" value="Genomic_DNA"/>
</dbReference>
<keyword evidence="3" id="KW-1185">Reference proteome</keyword>
<name>A0A4R6JGK4_9ACTN</name>
<evidence type="ECO:0008006" key="4">
    <source>
        <dbReference type="Google" id="ProtNLM"/>
    </source>
</evidence>
<keyword evidence="1" id="KW-1133">Transmembrane helix</keyword>
<keyword evidence="1" id="KW-0812">Transmembrane</keyword>
<evidence type="ECO:0000313" key="2">
    <source>
        <dbReference type="EMBL" id="TDO35154.1"/>
    </source>
</evidence>
<dbReference type="AlphaFoldDB" id="A0A4R6JGK4"/>
<gene>
    <name evidence="2" type="ORF">EV643_12440</name>
</gene>
<evidence type="ECO:0000313" key="3">
    <source>
        <dbReference type="Proteomes" id="UP000295388"/>
    </source>
</evidence>
<proteinExistence type="predicted"/>
<keyword evidence="1" id="KW-0472">Membrane</keyword>
<feature type="transmembrane region" description="Helical" evidence="1">
    <location>
        <begin position="6"/>
        <end position="27"/>
    </location>
</feature>
<dbReference type="Proteomes" id="UP000295388">
    <property type="component" value="Unassembled WGS sequence"/>
</dbReference>
<sequence>MYVAEGLYALAILACPVGMCLMMWLMMRGNKRADRPQSGPGTSQTDAEVAQLRAELDVLRATARDRQAPPADSGRPH</sequence>
<accession>A0A4R6JGK4</accession>
<protein>
    <recommendedName>
        <fullName evidence="4">DUF2933 family protein</fullName>
    </recommendedName>
</protein>